<dbReference type="SUPFAM" id="SSF49354">
    <property type="entry name" value="PapD-like"/>
    <property type="match status" value="1"/>
</dbReference>
<accession>A0A6S7ADC2</accession>
<gene>
    <name evidence="2" type="ORF">LMG3441_04302</name>
</gene>
<dbReference type="Pfam" id="PF00345">
    <property type="entry name" value="PapD_N"/>
    <property type="match status" value="1"/>
</dbReference>
<sequence length="261" mass="28442">MCCRRALVRLLFCGIATGLAALPGRVSAAMSILIWPINPVIESSQRASSLWLENRGSTAAHLQLRIFEWTQQGNENSYAEQRDVIGSPPMMRIAPGQKQFVRLTRPDPLPAGVERAYRIVIDEVPVDDGALPEEGRGVNFQMRYSVPLFAYGEGLIGKPQLQGKPRHESDGAQGLGWSVVTLAGKAHLEVRNQGSMHARLTQVSLEAGKQKTTVSDGLLGYVLPGSVMRWPLPEGARARGEGVLRARINGGPTLHILTRLP</sequence>
<evidence type="ECO:0000313" key="2">
    <source>
        <dbReference type="EMBL" id="CAB3726740.1"/>
    </source>
</evidence>
<dbReference type="PANTHER" id="PTHR30251:SF4">
    <property type="entry name" value="SLR1668 PROTEIN"/>
    <property type="match status" value="1"/>
</dbReference>
<evidence type="ECO:0000313" key="3">
    <source>
        <dbReference type="Proteomes" id="UP000494269"/>
    </source>
</evidence>
<dbReference type="InterPro" id="IPR008962">
    <property type="entry name" value="PapD-like_sf"/>
</dbReference>
<feature type="domain" description="Pili assembly chaperone N-terminal" evidence="1">
    <location>
        <begin position="41"/>
        <end position="150"/>
    </location>
</feature>
<dbReference type="Proteomes" id="UP000494269">
    <property type="component" value="Unassembled WGS sequence"/>
</dbReference>
<dbReference type="Gene3D" id="2.60.40.10">
    <property type="entry name" value="Immunoglobulins"/>
    <property type="match status" value="2"/>
</dbReference>
<name>A0A6S7ADC2_9BURK</name>
<reference evidence="2 3" key="1">
    <citation type="submission" date="2020-04" db="EMBL/GenBank/DDBJ databases">
        <authorList>
            <person name="De Canck E."/>
        </authorList>
    </citation>
    <scope>NUCLEOTIDE SEQUENCE [LARGE SCALE GENOMIC DNA]</scope>
    <source>
        <strain evidence="2 3">LMG 3441</strain>
    </source>
</reference>
<evidence type="ECO:0000259" key="1">
    <source>
        <dbReference type="Pfam" id="PF00345"/>
    </source>
</evidence>
<dbReference type="AlphaFoldDB" id="A0A6S7ADC2"/>
<proteinExistence type="predicted"/>
<dbReference type="InterPro" id="IPR050643">
    <property type="entry name" value="Periplasmic_pilus_chap"/>
</dbReference>
<dbReference type="GO" id="GO:0030288">
    <property type="term" value="C:outer membrane-bounded periplasmic space"/>
    <property type="evidence" value="ECO:0007669"/>
    <property type="project" value="InterPro"/>
</dbReference>
<organism evidence="2 3">
    <name type="scientific">Achromobacter kerstersii</name>
    <dbReference type="NCBI Taxonomy" id="1353890"/>
    <lineage>
        <taxon>Bacteria</taxon>
        <taxon>Pseudomonadati</taxon>
        <taxon>Pseudomonadota</taxon>
        <taxon>Betaproteobacteria</taxon>
        <taxon>Burkholderiales</taxon>
        <taxon>Alcaligenaceae</taxon>
        <taxon>Achromobacter</taxon>
    </lineage>
</organism>
<protein>
    <recommendedName>
        <fullName evidence="1">Pili assembly chaperone N-terminal domain-containing protein</fullName>
    </recommendedName>
</protein>
<dbReference type="EMBL" id="CADIJQ010000008">
    <property type="protein sequence ID" value="CAB3726740.1"/>
    <property type="molecule type" value="Genomic_DNA"/>
</dbReference>
<keyword evidence="3" id="KW-1185">Reference proteome</keyword>
<dbReference type="InterPro" id="IPR016147">
    <property type="entry name" value="Pili_assmbl_chaperone_N"/>
</dbReference>
<dbReference type="GO" id="GO:0071555">
    <property type="term" value="P:cell wall organization"/>
    <property type="evidence" value="ECO:0007669"/>
    <property type="project" value="InterPro"/>
</dbReference>
<dbReference type="InterPro" id="IPR013783">
    <property type="entry name" value="Ig-like_fold"/>
</dbReference>
<dbReference type="PANTHER" id="PTHR30251">
    <property type="entry name" value="PILUS ASSEMBLY CHAPERONE"/>
    <property type="match status" value="1"/>
</dbReference>